<protein>
    <submittedName>
        <fullName evidence="3">LacI family transcriptional regulator</fullName>
    </submittedName>
</protein>
<dbReference type="Pfam" id="PF03401">
    <property type="entry name" value="TctC"/>
    <property type="match status" value="1"/>
</dbReference>
<gene>
    <name evidence="3" type="ORF">A3K87_24040</name>
</gene>
<dbReference type="CDD" id="cd13578">
    <property type="entry name" value="PBP2_Bug27"/>
    <property type="match status" value="1"/>
</dbReference>
<dbReference type="InterPro" id="IPR042100">
    <property type="entry name" value="Bug_dom1"/>
</dbReference>
<dbReference type="PIRSF" id="PIRSF017082">
    <property type="entry name" value="YflP"/>
    <property type="match status" value="1"/>
</dbReference>
<name>A0AA91DKH4_VARPD</name>
<reference evidence="3 4" key="1">
    <citation type="submission" date="2016-03" db="EMBL/GenBank/DDBJ databases">
        <title>Genome sequence of Variovorax paradoxus KB5.</title>
        <authorList>
            <person name="Jeong H."/>
            <person name="Hong C.E."/>
            <person name="Jo S.H."/>
            <person name="Park J.M."/>
        </authorList>
    </citation>
    <scope>NUCLEOTIDE SEQUENCE [LARGE SCALE GENOMIC DNA]</scope>
    <source>
        <strain evidence="3 4">KB5</strain>
    </source>
</reference>
<feature type="chain" id="PRO_5041669634" evidence="2">
    <location>
        <begin position="25"/>
        <end position="321"/>
    </location>
</feature>
<dbReference type="Gene3D" id="3.40.190.150">
    <property type="entry name" value="Bordetella uptake gene, domain 1"/>
    <property type="match status" value="1"/>
</dbReference>
<dbReference type="PANTHER" id="PTHR42928:SF5">
    <property type="entry name" value="BLR1237 PROTEIN"/>
    <property type="match status" value="1"/>
</dbReference>
<organism evidence="3 4">
    <name type="scientific">Variovorax paradoxus</name>
    <dbReference type="NCBI Taxonomy" id="34073"/>
    <lineage>
        <taxon>Bacteria</taxon>
        <taxon>Pseudomonadati</taxon>
        <taxon>Pseudomonadota</taxon>
        <taxon>Betaproteobacteria</taxon>
        <taxon>Burkholderiales</taxon>
        <taxon>Comamonadaceae</taxon>
        <taxon>Variovorax</taxon>
    </lineage>
</organism>
<evidence type="ECO:0000313" key="4">
    <source>
        <dbReference type="Proteomes" id="UP000077852"/>
    </source>
</evidence>
<dbReference type="Gene3D" id="3.40.190.10">
    <property type="entry name" value="Periplasmic binding protein-like II"/>
    <property type="match status" value="1"/>
</dbReference>
<dbReference type="PANTHER" id="PTHR42928">
    <property type="entry name" value="TRICARBOXYLATE-BINDING PROTEIN"/>
    <property type="match status" value="1"/>
</dbReference>
<comment type="similarity">
    <text evidence="1">Belongs to the UPF0065 (bug) family.</text>
</comment>
<evidence type="ECO:0000256" key="1">
    <source>
        <dbReference type="ARBA" id="ARBA00006987"/>
    </source>
</evidence>
<keyword evidence="2" id="KW-0732">Signal</keyword>
<dbReference type="EMBL" id="LVHG01000063">
    <property type="protein sequence ID" value="OAK60191.1"/>
    <property type="molecule type" value="Genomic_DNA"/>
</dbReference>
<sequence length="321" mass="33497">MKKTTRVLKTIAAIAACAPLLGWAAWPDKPIRMVVPYAAGGGADNTARIVAQQMSAALGRQIVIDNRPGAGGVIGEDNVAKAAGDGYTVLYDASAFSVNPALRKLPFDATKDFIPVSLVATAPQILVVPENAPYRTVAEFLDFARKNPGKLSFASAGGGTGSHLAGEALNEQAKVNLMHVPYKGGAPALTDLMGGQVSAYFGNVASTLGYVKSGKLRALAVSSTRRVPALPDTPTLGESGLPGYNVVEWNGVFLPKGTPPDIVQKLGKAVQAAVNDPTVRQKLLQLGLEPAGTTPAAFARFVQDETSRVSALVRARNIRVD</sequence>
<dbReference type="Proteomes" id="UP000077852">
    <property type="component" value="Unassembled WGS sequence"/>
</dbReference>
<dbReference type="InterPro" id="IPR005064">
    <property type="entry name" value="BUG"/>
</dbReference>
<evidence type="ECO:0000256" key="2">
    <source>
        <dbReference type="SAM" id="SignalP"/>
    </source>
</evidence>
<dbReference type="AlphaFoldDB" id="A0AA91DKH4"/>
<feature type="signal peptide" evidence="2">
    <location>
        <begin position="1"/>
        <end position="24"/>
    </location>
</feature>
<comment type="caution">
    <text evidence="3">The sequence shown here is derived from an EMBL/GenBank/DDBJ whole genome shotgun (WGS) entry which is preliminary data.</text>
</comment>
<dbReference type="SUPFAM" id="SSF53850">
    <property type="entry name" value="Periplasmic binding protein-like II"/>
    <property type="match status" value="1"/>
</dbReference>
<accession>A0AA91DKH4</accession>
<evidence type="ECO:0000313" key="3">
    <source>
        <dbReference type="EMBL" id="OAK60191.1"/>
    </source>
</evidence>
<dbReference type="RefSeq" id="WP_081269846.1">
    <property type="nucleotide sequence ID" value="NZ_LVHG01000063.1"/>
</dbReference>
<proteinExistence type="inferred from homology"/>